<comment type="caution">
    <text evidence="2">The sequence shown here is derived from an EMBL/GenBank/DDBJ whole genome shotgun (WGS) entry which is preliminary data.</text>
</comment>
<evidence type="ECO:0008006" key="4">
    <source>
        <dbReference type="Google" id="ProtNLM"/>
    </source>
</evidence>
<dbReference type="InterPro" id="IPR007175">
    <property type="entry name" value="Rpr2/Snm1/Rpp21"/>
</dbReference>
<feature type="region of interest" description="Disordered" evidence="1">
    <location>
        <begin position="118"/>
        <end position="180"/>
    </location>
</feature>
<dbReference type="GO" id="GO:0005655">
    <property type="term" value="C:nucleolar ribonuclease P complex"/>
    <property type="evidence" value="ECO:0007669"/>
    <property type="project" value="TreeGrafter"/>
</dbReference>
<dbReference type="PANTHER" id="PTHR14742">
    <property type="entry name" value="RIBONUCLEASE P SUBUNIT P21"/>
    <property type="match status" value="1"/>
</dbReference>
<keyword evidence="3" id="KW-1185">Reference proteome</keyword>
<feature type="compositionally biased region" description="Basic and acidic residues" evidence="1">
    <location>
        <begin position="127"/>
        <end position="141"/>
    </location>
</feature>
<reference evidence="2 3" key="1">
    <citation type="submission" date="2020-02" db="EMBL/GenBank/DDBJ databases">
        <title>Comparative genomics of the hypocrealean fungal genus Beauvera.</title>
        <authorList>
            <person name="Showalter D.N."/>
            <person name="Bushley K.E."/>
            <person name="Rehner S.A."/>
        </authorList>
    </citation>
    <scope>NUCLEOTIDE SEQUENCE [LARGE SCALE GENOMIC DNA]</scope>
    <source>
        <strain evidence="2 3">ARSEF4384</strain>
    </source>
</reference>
<dbReference type="Proteomes" id="UP001397290">
    <property type="component" value="Unassembled WGS sequence"/>
</dbReference>
<evidence type="ECO:0000313" key="2">
    <source>
        <dbReference type="EMBL" id="KAK8145031.1"/>
    </source>
</evidence>
<dbReference type="AlphaFoldDB" id="A0AAW0RSR7"/>
<evidence type="ECO:0000313" key="3">
    <source>
        <dbReference type="Proteomes" id="UP001397290"/>
    </source>
</evidence>
<name>A0AAW0RSR7_9HYPO</name>
<dbReference type="PANTHER" id="PTHR14742:SF3">
    <property type="entry name" value="RIBONUCLEASE MRP PROTEIN SUBUNIT SNM1"/>
    <property type="match status" value="1"/>
</dbReference>
<organism evidence="2 3">
    <name type="scientific">Beauveria asiatica</name>
    <dbReference type="NCBI Taxonomy" id="1069075"/>
    <lineage>
        <taxon>Eukaryota</taxon>
        <taxon>Fungi</taxon>
        <taxon>Dikarya</taxon>
        <taxon>Ascomycota</taxon>
        <taxon>Pezizomycotina</taxon>
        <taxon>Sordariomycetes</taxon>
        <taxon>Hypocreomycetidae</taxon>
        <taxon>Hypocreales</taxon>
        <taxon>Cordycipitaceae</taxon>
        <taxon>Beauveria</taxon>
    </lineage>
</organism>
<dbReference type="Pfam" id="PF04032">
    <property type="entry name" value="Rpr2"/>
    <property type="match status" value="1"/>
</dbReference>
<evidence type="ECO:0000256" key="1">
    <source>
        <dbReference type="SAM" id="MobiDB-lite"/>
    </source>
</evidence>
<gene>
    <name evidence="2" type="ORF">G3M48_004982</name>
</gene>
<sequence>MAAAEPLLKTKFLSDAAHLLRFAAPETSAYLMSECADHLSRQGSCVSDIYRQHVCTACGHIMIPGQATELRLEARSSCRKKSTSHRNGAFTSPKSLCKVLTCGHCKSITRIRLATPEKAARTKASRKKNDIISEPSIEKPKPNTNASSKKRAKNRKAGLQALLSSQQKPSAGLSLASFMK</sequence>
<dbReference type="EMBL" id="JAAHCF010000326">
    <property type="protein sequence ID" value="KAK8145031.1"/>
    <property type="molecule type" value="Genomic_DNA"/>
</dbReference>
<accession>A0AAW0RSR7</accession>
<protein>
    <recommendedName>
        <fullName evidence="4">RNAse P Rpr2/Rpp21 subunit domain-containing protein</fullName>
    </recommendedName>
</protein>
<dbReference type="GO" id="GO:0008033">
    <property type="term" value="P:tRNA processing"/>
    <property type="evidence" value="ECO:0007669"/>
    <property type="project" value="TreeGrafter"/>
</dbReference>
<proteinExistence type="predicted"/>